<keyword evidence="1" id="KW-0175">Coiled coil</keyword>
<evidence type="ECO:0000313" key="3">
    <source>
        <dbReference type="EMBL" id="PNR34799.1"/>
    </source>
</evidence>
<reference evidence="3 5" key="1">
    <citation type="journal article" date="2008" name="Science">
        <title>The Physcomitrella genome reveals evolutionary insights into the conquest of land by plants.</title>
        <authorList>
            <person name="Rensing S."/>
            <person name="Lang D."/>
            <person name="Zimmer A."/>
            <person name="Terry A."/>
            <person name="Salamov A."/>
            <person name="Shapiro H."/>
            <person name="Nishiyama T."/>
            <person name="Perroud P.-F."/>
            <person name="Lindquist E."/>
            <person name="Kamisugi Y."/>
            <person name="Tanahashi T."/>
            <person name="Sakakibara K."/>
            <person name="Fujita T."/>
            <person name="Oishi K."/>
            <person name="Shin-I T."/>
            <person name="Kuroki Y."/>
            <person name="Toyoda A."/>
            <person name="Suzuki Y."/>
            <person name="Hashimoto A."/>
            <person name="Yamaguchi K."/>
            <person name="Sugano A."/>
            <person name="Kohara Y."/>
            <person name="Fujiyama A."/>
            <person name="Anterola A."/>
            <person name="Aoki S."/>
            <person name="Ashton N."/>
            <person name="Barbazuk W.B."/>
            <person name="Barker E."/>
            <person name="Bennetzen J."/>
            <person name="Bezanilla M."/>
            <person name="Blankenship R."/>
            <person name="Cho S.H."/>
            <person name="Dutcher S."/>
            <person name="Estelle M."/>
            <person name="Fawcett J.A."/>
            <person name="Gundlach H."/>
            <person name="Hanada K."/>
            <person name="Heyl A."/>
            <person name="Hicks K.A."/>
            <person name="Hugh J."/>
            <person name="Lohr M."/>
            <person name="Mayer K."/>
            <person name="Melkozernov A."/>
            <person name="Murata T."/>
            <person name="Nelson D."/>
            <person name="Pils B."/>
            <person name="Prigge M."/>
            <person name="Reiss B."/>
            <person name="Renner T."/>
            <person name="Rombauts S."/>
            <person name="Rushton P."/>
            <person name="Sanderfoot A."/>
            <person name="Schween G."/>
            <person name="Shiu S.-H."/>
            <person name="Stueber K."/>
            <person name="Theodoulou F.L."/>
            <person name="Tu H."/>
            <person name="Van de Peer Y."/>
            <person name="Verrier P.J."/>
            <person name="Waters E."/>
            <person name="Wood A."/>
            <person name="Yang L."/>
            <person name="Cove D."/>
            <person name="Cuming A."/>
            <person name="Hasebe M."/>
            <person name="Lucas S."/>
            <person name="Mishler D.B."/>
            <person name="Reski R."/>
            <person name="Grigoriev I."/>
            <person name="Quatrano R.S."/>
            <person name="Boore J.L."/>
        </authorList>
    </citation>
    <scope>NUCLEOTIDE SEQUENCE [LARGE SCALE GENOMIC DNA]</scope>
    <source>
        <strain evidence="4 5">cv. Gransden 2004</strain>
    </source>
</reference>
<evidence type="ECO:0000313" key="5">
    <source>
        <dbReference type="Proteomes" id="UP000006727"/>
    </source>
</evidence>
<proteinExistence type="predicted"/>
<dbReference type="AlphaFoldDB" id="A0A2K1IZW0"/>
<feature type="coiled-coil region" evidence="1">
    <location>
        <begin position="379"/>
        <end position="406"/>
    </location>
</feature>
<dbReference type="EMBL" id="ABEU02000018">
    <property type="protein sequence ID" value="PNR34799.1"/>
    <property type="molecule type" value="Genomic_DNA"/>
</dbReference>
<accession>A0A2K1IZW0</accession>
<feature type="region of interest" description="Disordered" evidence="2">
    <location>
        <begin position="184"/>
        <end position="210"/>
    </location>
</feature>
<keyword evidence="5" id="KW-1185">Reference proteome</keyword>
<evidence type="ECO:0000313" key="4">
    <source>
        <dbReference type="EnsemblPlants" id="Pp3c18_4040V3.1"/>
    </source>
</evidence>
<dbReference type="PANTHER" id="PTHR35552">
    <property type="entry name" value="MEDIATOR OF RNA POLYMERASE II TRANSCRIPTION SUBUNIT 8"/>
    <property type="match status" value="1"/>
</dbReference>
<name>A0A2K1IZW0_PHYPA</name>
<dbReference type="RefSeq" id="XP_024402369.1">
    <property type="nucleotide sequence ID" value="XM_024546601.2"/>
</dbReference>
<organism evidence="3">
    <name type="scientific">Physcomitrium patens</name>
    <name type="common">Spreading-leaved earth moss</name>
    <name type="synonym">Physcomitrella patens</name>
    <dbReference type="NCBI Taxonomy" id="3218"/>
    <lineage>
        <taxon>Eukaryota</taxon>
        <taxon>Viridiplantae</taxon>
        <taxon>Streptophyta</taxon>
        <taxon>Embryophyta</taxon>
        <taxon>Bryophyta</taxon>
        <taxon>Bryophytina</taxon>
        <taxon>Bryopsida</taxon>
        <taxon>Funariidae</taxon>
        <taxon>Funariales</taxon>
        <taxon>Funariaceae</taxon>
        <taxon>Physcomitrium</taxon>
    </lineage>
</organism>
<dbReference type="PANTHER" id="PTHR35552:SF1">
    <property type="entry name" value="MEDIATOR OF RNA POLYMERASE II TRANSCRIPTION SUBUNIT 8"/>
    <property type="match status" value="1"/>
</dbReference>
<dbReference type="Gramene" id="Pp3c18_4040V3.2">
    <property type="protein sequence ID" value="Pp3c18_4040V3.2"/>
    <property type="gene ID" value="Pp3c18_4040"/>
</dbReference>
<evidence type="ECO:0000256" key="2">
    <source>
        <dbReference type="SAM" id="MobiDB-lite"/>
    </source>
</evidence>
<sequence>MFLSSSSLAHSRCLLICHVRVNLCLSGCGRYVEPRMRNHCKAQCNTPEIDFLSRQGISSMDRITHRHLSSCSQMPKFMPIPAAKRIHSFILLSSIKCCLRTEKASHLKKVRLSSSSASWSYFEVYGDVQGHLSPLDETVCRTPYEQTLHREGTSRVLAAWKKIQSWSPTKSRIEEKIRDRPIPSQKCAARSDRAREQSATMYNRKGSGPRSSWYTPLQAEAYIGQSRNFHSSRAISQPPTKKMNTKRQLAVAAITQALTPSLHPQKRGQGELGLCMANFLKSFTSPAQTNETRFCEDRVRQSLEIMLKITDAAEREVKAIQSWINDAENHLHSLPSERDIERLEALLDNLLCHSEEGLARDKRDQFLRVASNMKYILANMHTVAEIQELQKELEAIDKEISRCNNSSKEAVSLLRSAIARGEVAWLRNLESVAACLEAMARTVLPLEGLYKTNQ</sequence>
<dbReference type="Proteomes" id="UP000006727">
    <property type="component" value="Chromosome 18"/>
</dbReference>
<dbReference type="Gramene" id="Pp3c18_4040V3.1">
    <property type="protein sequence ID" value="Pp3c18_4040V3.1"/>
    <property type="gene ID" value="Pp3c18_4040"/>
</dbReference>
<dbReference type="EnsemblPlants" id="Pp3c18_4040V3.1">
    <property type="protein sequence ID" value="Pp3c18_4040V3.1"/>
    <property type="gene ID" value="Pp3c18_4040"/>
</dbReference>
<dbReference type="EnsemblPlants" id="Pp3c18_4040V3.2">
    <property type="protein sequence ID" value="Pp3c18_4040V3.2"/>
    <property type="gene ID" value="Pp3c18_4040"/>
</dbReference>
<protein>
    <submittedName>
        <fullName evidence="3 4">Uncharacterized protein</fullName>
    </submittedName>
</protein>
<reference evidence="3 5" key="2">
    <citation type="journal article" date="2018" name="Plant J.">
        <title>The Physcomitrella patens chromosome-scale assembly reveals moss genome structure and evolution.</title>
        <authorList>
            <person name="Lang D."/>
            <person name="Ullrich K.K."/>
            <person name="Murat F."/>
            <person name="Fuchs J."/>
            <person name="Jenkins J."/>
            <person name="Haas F.B."/>
            <person name="Piednoel M."/>
            <person name="Gundlach H."/>
            <person name="Van Bel M."/>
            <person name="Meyberg R."/>
            <person name="Vives C."/>
            <person name="Morata J."/>
            <person name="Symeonidi A."/>
            <person name="Hiss M."/>
            <person name="Muchero W."/>
            <person name="Kamisugi Y."/>
            <person name="Saleh O."/>
            <person name="Blanc G."/>
            <person name="Decker E.L."/>
            <person name="van Gessel N."/>
            <person name="Grimwood J."/>
            <person name="Hayes R.D."/>
            <person name="Graham S.W."/>
            <person name="Gunter L.E."/>
            <person name="McDaniel S.F."/>
            <person name="Hoernstein S.N.W."/>
            <person name="Larsson A."/>
            <person name="Li F.W."/>
            <person name="Perroud P.F."/>
            <person name="Phillips J."/>
            <person name="Ranjan P."/>
            <person name="Rokshar D.S."/>
            <person name="Rothfels C.J."/>
            <person name="Schneider L."/>
            <person name="Shu S."/>
            <person name="Stevenson D.W."/>
            <person name="Thummler F."/>
            <person name="Tillich M."/>
            <person name="Villarreal Aguilar J.C."/>
            <person name="Widiez T."/>
            <person name="Wong G.K."/>
            <person name="Wymore A."/>
            <person name="Zhang Y."/>
            <person name="Zimmer A.D."/>
            <person name="Quatrano R.S."/>
            <person name="Mayer K.F.X."/>
            <person name="Goodstein D."/>
            <person name="Casacuberta J.M."/>
            <person name="Vandepoele K."/>
            <person name="Reski R."/>
            <person name="Cuming A.C."/>
            <person name="Tuskan G.A."/>
            <person name="Maumus F."/>
            <person name="Salse J."/>
            <person name="Schmutz J."/>
            <person name="Rensing S.A."/>
        </authorList>
    </citation>
    <scope>NUCLEOTIDE SEQUENCE [LARGE SCALE GENOMIC DNA]</scope>
    <source>
        <strain evidence="4 5">cv. Gransden 2004</strain>
    </source>
</reference>
<dbReference type="GeneID" id="112295270"/>
<reference evidence="4" key="3">
    <citation type="submission" date="2020-12" db="UniProtKB">
        <authorList>
            <consortium name="EnsemblPlants"/>
        </authorList>
    </citation>
    <scope>IDENTIFICATION</scope>
</reference>
<evidence type="ECO:0000256" key="1">
    <source>
        <dbReference type="SAM" id="Coils"/>
    </source>
</evidence>
<gene>
    <name evidence="4" type="primary">LOC112295270</name>
    <name evidence="3" type="ORF">PHYPA_022697</name>
</gene>
<dbReference type="OrthoDB" id="10373780at2759"/>
<dbReference type="KEGG" id="ppp:112295270"/>
<dbReference type="InterPro" id="IPR038795">
    <property type="entry name" value="MED8_plant"/>
</dbReference>
<dbReference type="GO" id="GO:0016592">
    <property type="term" value="C:mediator complex"/>
    <property type="evidence" value="ECO:0007669"/>
    <property type="project" value="InterPro"/>
</dbReference>